<proteinExistence type="predicted"/>
<dbReference type="AlphaFoldDB" id="A0A8H6XB91"/>
<evidence type="ECO:0000313" key="1">
    <source>
        <dbReference type="EMBL" id="KAF7337868.1"/>
    </source>
</evidence>
<protein>
    <submittedName>
        <fullName evidence="1">Uncharacterized protein</fullName>
    </submittedName>
</protein>
<comment type="caution">
    <text evidence="1">The sequence shown here is derived from an EMBL/GenBank/DDBJ whole genome shotgun (WGS) entry which is preliminary data.</text>
</comment>
<dbReference type="OrthoDB" id="2788229at2759"/>
<gene>
    <name evidence="1" type="ORF">MVEN_02009800</name>
</gene>
<dbReference type="Proteomes" id="UP000620124">
    <property type="component" value="Unassembled WGS sequence"/>
</dbReference>
<sequence length="287" mass="32996">MAFKSPKVDPNVRIWRFMELSRSPYIFSLVLRLEITLNYLESDQFLMAITREMIAIQAFLRLPTVQFVKLYCCFPDISAFLQIWDGCSESISDVMLAVLTGIDSDYDWESSAVLEIPRKVRLDTLDLAHSEFRILLPWLTTDAFPFDLSNLTTLRVYQPHWNTFFPSSTTIKRLELKGDAVQGPIDLSLFPHLQHLELQALRWPNHQNPEMALRMLATIPADNQISHLKIDCRSADVFASLDDLLSAIALPQLNQFELVSEEDVKQALPKLYAQKLSHLVMLDERSV</sequence>
<organism evidence="1 2">
    <name type="scientific">Mycena venus</name>
    <dbReference type="NCBI Taxonomy" id="2733690"/>
    <lineage>
        <taxon>Eukaryota</taxon>
        <taxon>Fungi</taxon>
        <taxon>Dikarya</taxon>
        <taxon>Basidiomycota</taxon>
        <taxon>Agaricomycotina</taxon>
        <taxon>Agaricomycetes</taxon>
        <taxon>Agaricomycetidae</taxon>
        <taxon>Agaricales</taxon>
        <taxon>Marasmiineae</taxon>
        <taxon>Mycenaceae</taxon>
        <taxon>Mycena</taxon>
    </lineage>
</organism>
<evidence type="ECO:0000313" key="2">
    <source>
        <dbReference type="Proteomes" id="UP000620124"/>
    </source>
</evidence>
<dbReference type="EMBL" id="JACAZI010000021">
    <property type="protein sequence ID" value="KAF7337868.1"/>
    <property type="molecule type" value="Genomic_DNA"/>
</dbReference>
<accession>A0A8H6XB91</accession>
<keyword evidence="2" id="KW-1185">Reference proteome</keyword>
<name>A0A8H6XB91_9AGAR</name>
<reference evidence="1" key="1">
    <citation type="submission" date="2020-05" db="EMBL/GenBank/DDBJ databases">
        <title>Mycena genomes resolve the evolution of fungal bioluminescence.</title>
        <authorList>
            <person name="Tsai I.J."/>
        </authorList>
    </citation>
    <scope>NUCLEOTIDE SEQUENCE</scope>
    <source>
        <strain evidence="1">CCC161011</strain>
    </source>
</reference>